<comment type="caution">
    <text evidence="1">The sequence shown here is derived from an EMBL/GenBank/DDBJ whole genome shotgun (WGS) entry which is preliminary data.</text>
</comment>
<evidence type="ECO:0000313" key="1">
    <source>
        <dbReference type="EMBL" id="KUF97105.1"/>
    </source>
</evidence>
<protein>
    <submittedName>
        <fullName evidence="1">DnaJ subfamily B member 2</fullName>
    </submittedName>
</protein>
<name>A0A0W8DL44_PHYNI</name>
<dbReference type="Proteomes" id="UP000054636">
    <property type="component" value="Unassembled WGS sequence"/>
</dbReference>
<dbReference type="InterPro" id="IPR051055">
    <property type="entry name" value="PIF1_helicase"/>
</dbReference>
<evidence type="ECO:0000313" key="2">
    <source>
        <dbReference type="Proteomes" id="UP000054636"/>
    </source>
</evidence>
<dbReference type="PANTHER" id="PTHR47642">
    <property type="entry name" value="ATP-DEPENDENT DNA HELICASE"/>
    <property type="match status" value="1"/>
</dbReference>
<sequence length="376" mass="42987">MQIHLKREVPTINNYSPVLLSSWRANVDIQLIGNAYGAAEYTAAYVSKADPDTLRFRQVITRAVKRCDPNLPNYAILKRVANATLSIREVSAQETYYILLRELPLYGKSRQVTQVKTMRHSLRYFRVDGSELFDIEESVNRNDSIHIARKAHVVRGTLWIAPDSTNANFCFAEIFLHKPWRTLEELPQTDDECIETFEQEQQNVLESELRHESSLKISRQAELDALKKSRATQVHTTLPSSEYVFVGDGPEDESYLVAPGDDNTNETCTSTNDSSLFQWTAKRSYTSEDVTKAKTFVKTHVKPWIKLQKEIRRARESTAYSEPNGSCYQYPIIDVNSNVQIAVMDESQWVPFAFVMVQSRARLQASVNSTTCEPMQ</sequence>
<proteinExistence type="predicted"/>
<organism evidence="1 2">
    <name type="scientific">Phytophthora nicotianae</name>
    <name type="common">Potato buckeye rot agent</name>
    <name type="synonym">Phytophthora parasitica</name>
    <dbReference type="NCBI Taxonomy" id="4792"/>
    <lineage>
        <taxon>Eukaryota</taxon>
        <taxon>Sar</taxon>
        <taxon>Stramenopiles</taxon>
        <taxon>Oomycota</taxon>
        <taxon>Peronosporomycetes</taxon>
        <taxon>Peronosporales</taxon>
        <taxon>Peronosporaceae</taxon>
        <taxon>Phytophthora</taxon>
    </lineage>
</organism>
<dbReference type="EMBL" id="LNFP01000128">
    <property type="protein sequence ID" value="KUF97105.1"/>
    <property type="molecule type" value="Genomic_DNA"/>
</dbReference>
<reference evidence="1 2" key="1">
    <citation type="submission" date="2015-11" db="EMBL/GenBank/DDBJ databases">
        <title>Genomes and virulence difference between two physiological races of Phytophthora nicotianae.</title>
        <authorList>
            <person name="Liu H."/>
            <person name="Ma X."/>
            <person name="Yu H."/>
            <person name="Fang D."/>
            <person name="Li Y."/>
            <person name="Wang X."/>
            <person name="Wang W."/>
            <person name="Dong Y."/>
            <person name="Xiao B."/>
        </authorList>
    </citation>
    <scope>NUCLEOTIDE SEQUENCE [LARGE SCALE GENOMIC DNA]</scope>
    <source>
        <strain evidence="2">race 1</strain>
    </source>
</reference>
<dbReference type="AlphaFoldDB" id="A0A0W8DL44"/>
<accession>A0A0W8DL44</accession>
<gene>
    <name evidence="1" type="ORF">AM588_10008069</name>
</gene>